<dbReference type="STRING" id="1183438.GKIL_1107"/>
<evidence type="ECO:0000259" key="1">
    <source>
        <dbReference type="Pfam" id="PF07819"/>
    </source>
</evidence>
<protein>
    <recommendedName>
        <fullName evidence="1">GPI inositol-deacylase PGAP1-like alpha/beta domain-containing protein</fullName>
    </recommendedName>
</protein>
<feature type="domain" description="GPI inositol-deacylase PGAP1-like alpha/beta" evidence="1">
    <location>
        <begin position="69"/>
        <end position="132"/>
    </location>
</feature>
<keyword evidence="3" id="KW-1185">Reference proteome</keyword>
<accession>U5QET0</accession>
<evidence type="ECO:0000313" key="3">
    <source>
        <dbReference type="Proteomes" id="UP000017396"/>
    </source>
</evidence>
<dbReference type="Gene3D" id="3.40.50.1820">
    <property type="entry name" value="alpha/beta hydrolase"/>
    <property type="match status" value="1"/>
</dbReference>
<dbReference type="EMBL" id="CP003587">
    <property type="protein sequence ID" value="AGY57353.1"/>
    <property type="molecule type" value="Genomic_DNA"/>
</dbReference>
<dbReference type="Proteomes" id="UP000017396">
    <property type="component" value="Chromosome"/>
</dbReference>
<dbReference type="AlphaFoldDB" id="U5QET0"/>
<organism evidence="2 3">
    <name type="scientific">Gloeobacter kilaueensis (strain ATCC BAA-2537 / CCAP 1431/1 / ULC 316 / JS1)</name>
    <dbReference type="NCBI Taxonomy" id="1183438"/>
    <lineage>
        <taxon>Bacteria</taxon>
        <taxon>Bacillati</taxon>
        <taxon>Cyanobacteriota</taxon>
        <taxon>Cyanophyceae</taxon>
        <taxon>Gloeobacterales</taxon>
        <taxon>Gloeobacteraceae</taxon>
        <taxon>Gloeobacter</taxon>
    </lineage>
</organism>
<dbReference type="SUPFAM" id="SSF53474">
    <property type="entry name" value="alpha/beta-Hydrolases"/>
    <property type="match status" value="1"/>
</dbReference>
<dbReference type="GO" id="GO:0016788">
    <property type="term" value="F:hydrolase activity, acting on ester bonds"/>
    <property type="evidence" value="ECO:0007669"/>
    <property type="project" value="InterPro"/>
</dbReference>
<dbReference type="PANTHER" id="PTHR47909:SF2">
    <property type="entry name" value="GPI INOSITOL-DEACYLASE"/>
    <property type="match status" value="1"/>
</dbReference>
<reference evidence="2 3" key="1">
    <citation type="journal article" date="2013" name="PLoS ONE">
        <title>Cultivation and Complete Genome Sequencing of Gloeobacter kilaueensis sp. nov., from a Lava Cave in Kilauea Caldera, Hawai'i.</title>
        <authorList>
            <person name="Saw J.H."/>
            <person name="Schatz M."/>
            <person name="Brown M.V."/>
            <person name="Kunkel D.D."/>
            <person name="Foster J.S."/>
            <person name="Shick H."/>
            <person name="Christensen S."/>
            <person name="Hou S."/>
            <person name="Wan X."/>
            <person name="Donachie S.P."/>
        </authorList>
    </citation>
    <scope>NUCLEOTIDE SEQUENCE [LARGE SCALE GENOMIC DNA]</scope>
    <source>
        <strain evidence="3">JS</strain>
    </source>
</reference>
<gene>
    <name evidence="2" type="ORF">GKIL_1107</name>
</gene>
<dbReference type="InterPro" id="IPR012908">
    <property type="entry name" value="PGAP1-ab_dom-like"/>
</dbReference>
<dbReference type="InterPro" id="IPR029058">
    <property type="entry name" value="AB_hydrolase_fold"/>
</dbReference>
<dbReference type="Pfam" id="PF07819">
    <property type="entry name" value="PGAP1"/>
    <property type="match status" value="1"/>
</dbReference>
<dbReference type="eggNOG" id="COG1075">
    <property type="taxonomic scope" value="Bacteria"/>
</dbReference>
<dbReference type="RefSeq" id="WP_023172424.1">
    <property type="nucleotide sequence ID" value="NC_022600.1"/>
</dbReference>
<name>U5QET0_GLOK1</name>
<dbReference type="PANTHER" id="PTHR47909">
    <property type="entry name" value="ALPHA/BETA-HYDROLASES SUPERFAMILY PROTEIN"/>
    <property type="match status" value="1"/>
</dbReference>
<dbReference type="KEGG" id="glj:GKIL_1107"/>
<proteinExistence type="predicted"/>
<evidence type="ECO:0000313" key="2">
    <source>
        <dbReference type="EMBL" id="AGY57353.1"/>
    </source>
</evidence>
<dbReference type="HOGENOM" id="CLU_065036_1_0_3"/>
<sequence length="241" mass="26661">MGLQVETLLIQMNKHLPTVIVPGYLASAGEYAQLARDLEAAGFPALVVPIQWYGWLPTLGDRPMTPVLKLLKGAIDLALTRYPAADRVNIVAHSAGGWISRLLLGDKEYAGRTWAERERVASLITLGTPHLSMEKYTVKNMTFVNSQYPGAFYRDSIRYVCVAGRAVFGKKGSFWENFTYRSYELTVGCGECWGDGITPVEAAHLEGATNLTIEGVLHSPRSGRYWYGSPEAFSQWVGQLI</sequence>